<dbReference type="PANTHER" id="PTHR42711:SF17">
    <property type="entry name" value="ABC TRANSPORTER ATP-BINDING PROTEIN"/>
    <property type="match status" value="1"/>
</dbReference>
<keyword evidence="2" id="KW-0547">Nucleotide-binding</keyword>
<name>A0ABR5APR9_BACBA</name>
<protein>
    <submittedName>
        <fullName evidence="5">ABC transporter, ATP-binding protein</fullName>
    </submittedName>
</protein>
<dbReference type="Gene3D" id="3.40.50.300">
    <property type="entry name" value="P-loop containing nucleotide triphosphate hydrolases"/>
    <property type="match status" value="1"/>
</dbReference>
<dbReference type="PROSITE" id="PS50893">
    <property type="entry name" value="ABC_TRANSPORTER_2"/>
    <property type="match status" value="1"/>
</dbReference>
<dbReference type="InterPro" id="IPR050763">
    <property type="entry name" value="ABC_transporter_ATP-binding"/>
</dbReference>
<dbReference type="Pfam" id="PF00005">
    <property type="entry name" value="ABC_tran"/>
    <property type="match status" value="1"/>
</dbReference>
<keyword evidence="6" id="KW-1185">Reference proteome</keyword>
<evidence type="ECO:0000256" key="3">
    <source>
        <dbReference type="ARBA" id="ARBA00022840"/>
    </source>
</evidence>
<feature type="domain" description="ABC transporter" evidence="4">
    <location>
        <begin position="8"/>
        <end position="231"/>
    </location>
</feature>
<evidence type="ECO:0000256" key="2">
    <source>
        <dbReference type="ARBA" id="ARBA00022741"/>
    </source>
</evidence>
<dbReference type="SMART" id="SM00382">
    <property type="entry name" value="AAA"/>
    <property type="match status" value="1"/>
</dbReference>
<evidence type="ECO:0000256" key="1">
    <source>
        <dbReference type="ARBA" id="ARBA00022448"/>
    </source>
</evidence>
<organism evidence="5 6">
    <name type="scientific">Bacillus badius</name>
    <dbReference type="NCBI Taxonomy" id="1455"/>
    <lineage>
        <taxon>Bacteria</taxon>
        <taxon>Bacillati</taxon>
        <taxon>Bacillota</taxon>
        <taxon>Bacilli</taxon>
        <taxon>Bacillales</taxon>
        <taxon>Bacillaceae</taxon>
        <taxon>Pseudobacillus</taxon>
    </lineage>
</organism>
<accession>A0ABR5APR9</accession>
<gene>
    <name evidence="5" type="ORF">SD77_2759</name>
</gene>
<dbReference type="InterPro" id="IPR003593">
    <property type="entry name" value="AAA+_ATPase"/>
</dbReference>
<keyword evidence="3 5" id="KW-0067">ATP-binding</keyword>
<dbReference type="RefSeq" id="WP_041098081.1">
    <property type="nucleotide sequence ID" value="NZ_JARTHD010000062.1"/>
</dbReference>
<dbReference type="InterPro" id="IPR003439">
    <property type="entry name" value="ABC_transporter-like_ATP-bd"/>
</dbReference>
<evidence type="ECO:0000313" key="6">
    <source>
        <dbReference type="Proteomes" id="UP000031982"/>
    </source>
</evidence>
<dbReference type="Proteomes" id="UP000031982">
    <property type="component" value="Unassembled WGS sequence"/>
</dbReference>
<dbReference type="PANTHER" id="PTHR42711">
    <property type="entry name" value="ABC TRANSPORTER ATP-BINDING PROTEIN"/>
    <property type="match status" value="1"/>
</dbReference>
<keyword evidence="1" id="KW-0813">Transport</keyword>
<sequence>MEKNDIIVNLREISKFFGKKEVLSNINLTIRRGESVGIVGPNGAGKTTLISMIQGIKRPTSGIVKLFGGNPSHPKFRTKLGVSPQSISLPETFKAKELIDFVRKHYLDQDSLEELIEEFKLTNIADQKVGGLSGGQKRLLSACLSFSGNPELVLLDEPTAGLDMNTRDTLWEIIKKRHLKGTTVIVTSHYSEDIENLAQRIVKIDNGEIHLDESLSQIRNKAQMKNIVLKTKNPNTFVNLPSVESYSIDGEHLILKSFQSEQLIREIVMIDEDFQDLKVFEDRLDQYFMASSEEKGKVSQ</sequence>
<evidence type="ECO:0000259" key="4">
    <source>
        <dbReference type="PROSITE" id="PS50893"/>
    </source>
</evidence>
<dbReference type="SUPFAM" id="SSF52540">
    <property type="entry name" value="P-loop containing nucleoside triphosphate hydrolases"/>
    <property type="match status" value="1"/>
</dbReference>
<reference evidence="5 6" key="1">
    <citation type="submission" date="2015-01" db="EMBL/GenBank/DDBJ databases">
        <title>Genome Assembly of Bacillus badius MTCC 1458.</title>
        <authorList>
            <person name="Verma A."/>
            <person name="Khatri I."/>
            <person name="Mual P."/>
            <person name="Subramanian S."/>
            <person name="Krishnamurthi S."/>
        </authorList>
    </citation>
    <scope>NUCLEOTIDE SEQUENCE [LARGE SCALE GENOMIC DNA]</scope>
    <source>
        <strain evidence="5 6">MTCC 1458</strain>
    </source>
</reference>
<evidence type="ECO:0000313" key="5">
    <source>
        <dbReference type="EMBL" id="KIL75810.1"/>
    </source>
</evidence>
<comment type="caution">
    <text evidence="5">The sequence shown here is derived from an EMBL/GenBank/DDBJ whole genome shotgun (WGS) entry which is preliminary data.</text>
</comment>
<dbReference type="GO" id="GO:0005524">
    <property type="term" value="F:ATP binding"/>
    <property type="evidence" value="ECO:0007669"/>
    <property type="project" value="UniProtKB-KW"/>
</dbReference>
<dbReference type="InterPro" id="IPR027417">
    <property type="entry name" value="P-loop_NTPase"/>
</dbReference>
<dbReference type="CDD" id="cd03230">
    <property type="entry name" value="ABC_DR_subfamily_A"/>
    <property type="match status" value="1"/>
</dbReference>
<dbReference type="EMBL" id="JXLP01000022">
    <property type="protein sequence ID" value="KIL75810.1"/>
    <property type="molecule type" value="Genomic_DNA"/>
</dbReference>
<proteinExistence type="predicted"/>